<name>A0A8T0RV66_PANVG</name>
<reference evidence="2" key="1">
    <citation type="submission" date="2020-05" db="EMBL/GenBank/DDBJ databases">
        <title>WGS assembly of Panicum virgatum.</title>
        <authorList>
            <person name="Lovell J.T."/>
            <person name="Jenkins J."/>
            <person name="Shu S."/>
            <person name="Juenger T.E."/>
            <person name="Schmutz J."/>
        </authorList>
    </citation>
    <scope>NUCLEOTIDE SEQUENCE</scope>
    <source>
        <strain evidence="2">AP13</strain>
    </source>
</reference>
<dbReference type="EMBL" id="CM029046">
    <property type="protein sequence ID" value="KAG2589370.1"/>
    <property type="molecule type" value="Genomic_DNA"/>
</dbReference>
<comment type="caution">
    <text evidence="2">The sequence shown here is derived from an EMBL/GenBank/DDBJ whole genome shotgun (WGS) entry which is preliminary data.</text>
</comment>
<feature type="region of interest" description="Disordered" evidence="1">
    <location>
        <begin position="1"/>
        <end position="72"/>
    </location>
</feature>
<dbReference type="AlphaFoldDB" id="A0A8T0RV66"/>
<sequence length="100" mass="11643">MMDGEGSQGIKKVHFWDSSSQVPPPLITYKRRRLQKPQPQQSEPQQQVKPQPEPEPEPEPEHKAGDVPAQQVKSFQRYRKLAMPYIEMERDCISNLAQLY</sequence>
<evidence type="ECO:0000313" key="3">
    <source>
        <dbReference type="Proteomes" id="UP000823388"/>
    </source>
</evidence>
<accession>A0A8T0RV66</accession>
<evidence type="ECO:0000313" key="2">
    <source>
        <dbReference type="EMBL" id="KAG2589370.1"/>
    </source>
</evidence>
<keyword evidence="3" id="KW-1185">Reference proteome</keyword>
<protein>
    <submittedName>
        <fullName evidence="2">Uncharacterized protein</fullName>
    </submittedName>
</protein>
<evidence type="ECO:0000256" key="1">
    <source>
        <dbReference type="SAM" id="MobiDB-lite"/>
    </source>
</evidence>
<organism evidence="2 3">
    <name type="scientific">Panicum virgatum</name>
    <name type="common">Blackwell switchgrass</name>
    <dbReference type="NCBI Taxonomy" id="38727"/>
    <lineage>
        <taxon>Eukaryota</taxon>
        <taxon>Viridiplantae</taxon>
        <taxon>Streptophyta</taxon>
        <taxon>Embryophyta</taxon>
        <taxon>Tracheophyta</taxon>
        <taxon>Spermatophyta</taxon>
        <taxon>Magnoliopsida</taxon>
        <taxon>Liliopsida</taxon>
        <taxon>Poales</taxon>
        <taxon>Poaceae</taxon>
        <taxon>PACMAD clade</taxon>
        <taxon>Panicoideae</taxon>
        <taxon>Panicodae</taxon>
        <taxon>Paniceae</taxon>
        <taxon>Panicinae</taxon>
        <taxon>Panicum</taxon>
        <taxon>Panicum sect. Hiantes</taxon>
    </lineage>
</organism>
<dbReference type="Proteomes" id="UP000823388">
    <property type="component" value="Chromosome 5N"/>
</dbReference>
<feature type="compositionally biased region" description="Low complexity" evidence="1">
    <location>
        <begin position="36"/>
        <end position="50"/>
    </location>
</feature>
<proteinExistence type="predicted"/>
<gene>
    <name evidence="2" type="ORF">PVAP13_5NG239081</name>
</gene>